<name>A0A1C3KZZ3_PLAMA</name>
<dbReference type="Proteomes" id="UP000219799">
    <property type="component" value="Chromosome 11"/>
</dbReference>
<sequence>MIQKLQVYILKDTKNEENGINDANGVNDANDVNDANGVNDATGVNDANDVNDENKNKKNGCKLYLSSKCDSENKYFLM</sequence>
<evidence type="ECO:0000313" key="2">
    <source>
        <dbReference type="EMBL" id="SBT79803.1"/>
    </source>
</evidence>
<feature type="compositionally biased region" description="Low complexity" evidence="1">
    <location>
        <begin position="18"/>
        <end position="48"/>
    </location>
</feature>
<dbReference type="AlphaFoldDB" id="A0A1C3KZZ3"/>
<dbReference type="EMBL" id="LT594499">
    <property type="protein sequence ID" value="SBT79803.1"/>
    <property type="molecule type" value="Genomic_DNA"/>
</dbReference>
<proteinExistence type="predicted"/>
<accession>A0A1C3KZZ3</accession>
<feature type="region of interest" description="Disordered" evidence="1">
    <location>
        <begin position="17"/>
        <end position="56"/>
    </location>
</feature>
<evidence type="ECO:0000313" key="3">
    <source>
        <dbReference type="Proteomes" id="UP000219799"/>
    </source>
</evidence>
<evidence type="ECO:0000256" key="1">
    <source>
        <dbReference type="SAM" id="MobiDB-lite"/>
    </source>
</evidence>
<protein>
    <submittedName>
        <fullName evidence="2">Uncharacterized protein</fullName>
    </submittedName>
</protein>
<gene>
    <name evidence="2" type="primary">PmlGA01_110040100</name>
    <name evidence="2" type="ORF">PMLGA01_110040100</name>
</gene>
<organism evidence="2 3">
    <name type="scientific">Plasmodium malariae</name>
    <dbReference type="NCBI Taxonomy" id="5858"/>
    <lineage>
        <taxon>Eukaryota</taxon>
        <taxon>Sar</taxon>
        <taxon>Alveolata</taxon>
        <taxon>Apicomplexa</taxon>
        <taxon>Aconoidasida</taxon>
        <taxon>Haemosporida</taxon>
        <taxon>Plasmodiidae</taxon>
        <taxon>Plasmodium</taxon>
        <taxon>Plasmodium (Plasmodium)</taxon>
    </lineage>
</organism>
<reference evidence="2 3" key="1">
    <citation type="submission" date="2016-06" db="EMBL/GenBank/DDBJ databases">
        <authorList>
            <consortium name="Pathogen Informatics"/>
        </authorList>
    </citation>
    <scope>NUCLEOTIDE SEQUENCE [LARGE SCALE GENOMIC DNA]</scope>
    <source>
        <strain evidence="2">PmlGA01</strain>
    </source>
</reference>